<evidence type="ECO:0000313" key="9">
    <source>
        <dbReference type="EMBL" id="RSM88522.1"/>
    </source>
</evidence>
<comment type="caution">
    <text evidence="9">The sequence shown here is derived from an EMBL/GenBank/DDBJ whole genome shotgun (WGS) entry which is preliminary data.</text>
</comment>
<dbReference type="PROSITE" id="PS51101">
    <property type="entry name" value="PTS_EIIB_TYPE_4"/>
    <property type="match status" value="1"/>
</dbReference>
<dbReference type="Pfam" id="PF03830">
    <property type="entry name" value="PTSIIB_sorb"/>
    <property type="match status" value="1"/>
</dbReference>
<sequence>MPIELVRVDHRLVHGQVTMGWSRAVGADVLLVISDRVAASPFDTSLMEMAVPPGVRLVVWSVDHARQAAADGTWPDGKILVLVANPIDLERLVAAGLTLNEVNIGGVRSDGARHKLTKEVHATDDELVAWKTLADHGIRLSVQWLPAQKRKLLNDEITKR</sequence>
<evidence type="ECO:0000256" key="3">
    <source>
        <dbReference type="ARBA" id="ARBA00022490"/>
    </source>
</evidence>
<protein>
    <submittedName>
        <fullName evidence="9">PTS mannose/fructose/sorbose transporter subunit IIB</fullName>
    </submittedName>
</protein>
<keyword evidence="3" id="KW-0963">Cytoplasm</keyword>
<organism evidence="9 10">
    <name type="scientific">Kibdelosporangium aridum</name>
    <dbReference type="NCBI Taxonomy" id="2030"/>
    <lineage>
        <taxon>Bacteria</taxon>
        <taxon>Bacillati</taxon>
        <taxon>Actinomycetota</taxon>
        <taxon>Actinomycetes</taxon>
        <taxon>Pseudonocardiales</taxon>
        <taxon>Pseudonocardiaceae</taxon>
        <taxon>Kibdelosporangium</taxon>
    </lineage>
</organism>
<dbReference type="Proteomes" id="UP000287547">
    <property type="component" value="Unassembled WGS sequence"/>
</dbReference>
<dbReference type="EMBL" id="QHKI01000004">
    <property type="protein sequence ID" value="RSM88522.1"/>
    <property type="molecule type" value="Genomic_DNA"/>
</dbReference>
<proteinExistence type="predicted"/>
<accession>A0A428ZK92</accession>
<gene>
    <name evidence="9" type="ORF">DMH04_07715</name>
</gene>
<evidence type="ECO:0000256" key="4">
    <source>
        <dbReference type="ARBA" id="ARBA00022597"/>
    </source>
</evidence>
<keyword evidence="6" id="KW-0598">Phosphotransferase system</keyword>
<dbReference type="OrthoDB" id="9788818at2"/>
<evidence type="ECO:0000256" key="6">
    <source>
        <dbReference type="ARBA" id="ARBA00022683"/>
    </source>
</evidence>
<keyword evidence="2" id="KW-0813">Transport</keyword>
<dbReference type="GO" id="GO:0016301">
    <property type="term" value="F:kinase activity"/>
    <property type="evidence" value="ECO:0007669"/>
    <property type="project" value="UniProtKB-KW"/>
</dbReference>
<evidence type="ECO:0000256" key="1">
    <source>
        <dbReference type="ARBA" id="ARBA00004496"/>
    </source>
</evidence>
<evidence type="ECO:0000256" key="5">
    <source>
        <dbReference type="ARBA" id="ARBA00022679"/>
    </source>
</evidence>
<feature type="domain" description="PTS EIIB type-4" evidence="8">
    <location>
        <begin position="1"/>
        <end position="160"/>
    </location>
</feature>
<evidence type="ECO:0000259" key="8">
    <source>
        <dbReference type="PROSITE" id="PS51101"/>
    </source>
</evidence>
<dbReference type="InterPro" id="IPR004720">
    <property type="entry name" value="PTS_IIB_sorbose-sp"/>
</dbReference>
<dbReference type="GO" id="GO:0005737">
    <property type="term" value="C:cytoplasm"/>
    <property type="evidence" value="ECO:0007669"/>
    <property type="project" value="UniProtKB-SubCell"/>
</dbReference>
<dbReference type="GO" id="GO:0008982">
    <property type="term" value="F:protein-N(PI)-phosphohistidine-sugar phosphotransferase activity"/>
    <property type="evidence" value="ECO:0007669"/>
    <property type="project" value="InterPro"/>
</dbReference>
<dbReference type="SUPFAM" id="SSF52728">
    <property type="entry name" value="PTS IIb component"/>
    <property type="match status" value="1"/>
</dbReference>
<dbReference type="RefSeq" id="WP_037261009.1">
    <property type="nucleotide sequence ID" value="NZ_QHKI01000004.1"/>
</dbReference>
<dbReference type="Gene3D" id="3.40.35.10">
    <property type="entry name" value="Phosphotransferase system, sorbose subfamily IIB component"/>
    <property type="match status" value="1"/>
</dbReference>
<evidence type="ECO:0000313" key="10">
    <source>
        <dbReference type="Proteomes" id="UP000287547"/>
    </source>
</evidence>
<dbReference type="GO" id="GO:0009401">
    <property type="term" value="P:phosphoenolpyruvate-dependent sugar phosphotransferase system"/>
    <property type="evidence" value="ECO:0007669"/>
    <property type="project" value="UniProtKB-KW"/>
</dbReference>
<name>A0A428ZK92_KIBAR</name>
<dbReference type="AlphaFoldDB" id="A0A428ZK92"/>
<keyword evidence="7" id="KW-0418">Kinase</keyword>
<comment type="subcellular location">
    <subcellularLocation>
        <location evidence="1">Cytoplasm</location>
    </subcellularLocation>
</comment>
<evidence type="ECO:0000256" key="7">
    <source>
        <dbReference type="ARBA" id="ARBA00022777"/>
    </source>
</evidence>
<evidence type="ECO:0000256" key="2">
    <source>
        <dbReference type="ARBA" id="ARBA00022448"/>
    </source>
</evidence>
<keyword evidence="5" id="KW-0808">Transferase</keyword>
<keyword evidence="4" id="KW-0762">Sugar transport</keyword>
<dbReference type="InterPro" id="IPR036667">
    <property type="entry name" value="PTS_IIB_sorbose-sp_sf"/>
</dbReference>
<reference evidence="9 10" key="1">
    <citation type="submission" date="2018-05" db="EMBL/GenBank/DDBJ databases">
        <title>Evolution of GPA BGCs.</title>
        <authorList>
            <person name="Waglechner N."/>
            <person name="Wright G.D."/>
        </authorList>
    </citation>
    <scope>NUCLEOTIDE SEQUENCE [LARGE SCALE GENOMIC DNA]</scope>
    <source>
        <strain evidence="9 10">A82846</strain>
    </source>
</reference>